<sequence length="424" mass="47300">MMMRDLPSRIAPLLEQISSPVATLARATSALRKDAHGHQPDEHLPPLQPRLAIPMAEKTADQTAYQRHFDQAQFLARQENWAELGELIRHFDSTRARTPGGLPVAEVMALGARHDAVSAALEAIEINDPDAARAPLDALDEVLSEHCEDHGVALVIAQAHIDVGWAWRGEGWRRDIPKERRAAFHGHFSAAARIIDRFDAFELDAPSLAAARCSLLAAETNPANRVADDYEDLIDLDPHSPRHMRAMGNHLLPRWFGSYEMLDLQARRTAERTQDIWGDGAYTWVYFDALAVDPDAFDTLDVDLFLQGMQDILERCSGQNMVNLFAAYTGMTMGSWCEPGTAQAQVADRFDWIARDLLREIHPMVWLSLPECAGQVQCNDPAKRTEKAGRVRALSTLTRHFAPEIKAGYRIAYDQSGLSIFPIA</sequence>
<evidence type="ECO:0000313" key="2">
    <source>
        <dbReference type="Proteomes" id="UP000244904"/>
    </source>
</evidence>
<gene>
    <name evidence="1" type="ORF">PRI8871_02410</name>
</gene>
<dbReference type="EMBL" id="OMOJ01000004">
    <property type="protein sequence ID" value="SPF80600.1"/>
    <property type="molecule type" value="Genomic_DNA"/>
</dbReference>
<accession>A0A2R8AX71</accession>
<protein>
    <submittedName>
        <fullName evidence="1">Uncharacterized protein</fullName>
    </submittedName>
</protein>
<reference evidence="2" key="1">
    <citation type="submission" date="2018-03" db="EMBL/GenBank/DDBJ databases">
        <authorList>
            <person name="Rodrigo-Torres L."/>
            <person name="Arahal R. D."/>
            <person name="Lucena T."/>
        </authorList>
    </citation>
    <scope>NUCLEOTIDE SEQUENCE [LARGE SCALE GENOMIC DNA]</scope>
    <source>
        <strain evidence="2">CECT 8871</strain>
    </source>
</reference>
<name>A0A2R8AX71_9RHOB</name>
<organism evidence="1 2">
    <name type="scientific">Pseudoprimorskyibacter insulae</name>
    <dbReference type="NCBI Taxonomy" id="1695997"/>
    <lineage>
        <taxon>Bacteria</taxon>
        <taxon>Pseudomonadati</taxon>
        <taxon>Pseudomonadota</taxon>
        <taxon>Alphaproteobacteria</taxon>
        <taxon>Rhodobacterales</taxon>
        <taxon>Paracoccaceae</taxon>
        <taxon>Pseudoprimorskyibacter</taxon>
    </lineage>
</organism>
<keyword evidence="2" id="KW-1185">Reference proteome</keyword>
<proteinExistence type="predicted"/>
<evidence type="ECO:0000313" key="1">
    <source>
        <dbReference type="EMBL" id="SPF80600.1"/>
    </source>
</evidence>
<dbReference type="AlphaFoldDB" id="A0A2R8AX71"/>
<dbReference type="Proteomes" id="UP000244904">
    <property type="component" value="Unassembled WGS sequence"/>
</dbReference>